<gene>
    <name evidence="1" type="ORF">Lqua_2934</name>
    <name evidence="2" type="ORF">NCTC12376_03375</name>
</gene>
<reference evidence="1 3" key="1">
    <citation type="submission" date="2015-11" db="EMBL/GenBank/DDBJ databases">
        <title>Genomic analysis of 38 Legionella species identifies large and diverse effector repertoires.</title>
        <authorList>
            <person name="Burstein D."/>
            <person name="Amaro F."/>
            <person name="Zusman T."/>
            <person name="Lifshitz Z."/>
            <person name="Cohen O."/>
            <person name="Gilbert J.A."/>
            <person name="Pupko T."/>
            <person name="Shuman H.A."/>
            <person name="Segal G."/>
        </authorList>
    </citation>
    <scope>NUCLEOTIDE SEQUENCE [LARGE SCALE GENOMIC DNA]</scope>
    <source>
        <strain evidence="1 3">ATCC 49507</strain>
    </source>
</reference>
<evidence type="ECO:0000313" key="3">
    <source>
        <dbReference type="Proteomes" id="UP000054639"/>
    </source>
</evidence>
<dbReference type="AlphaFoldDB" id="A0A378P9T5"/>
<sequence>MNQSHLMALLLVGLLTSCDQPPKPATELTCKDSPTGCSKAEQTLIADACFRQGSFKKSSGMEW</sequence>
<evidence type="ECO:0000313" key="2">
    <source>
        <dbReference type="EMBL" id="STY82910.1"/>
    </source>
</evidence>
<dbReference type="EMBL" id="UGOW01000002">
    <property type="protein sequence ID" value="STY82910.1"/>
    <property type="molecule type" value="Genomic_DNA"/>
</dbReference>
<dbReference type="InterPro" id="IPR027584">
    <property type="entry name" value="TrbK_RP4"/>
</dbReference>
<evidence type="ECO:0000313" key="4">
    <source>
        <dbReference type="Proteomes" id="UP000254230"/>
    </source>
</evidence>
<proteinExistence type="predicted"/>
<dbReference type="NCBIfam" id="TIGR04359">
    <property type="entry name" value="TrbK_RP4"/>
    <property type="match status" value="1"/>
</dbReference>
<protein>
    <submittedName>
        <fullName evidence="2">Uncharacterized protein</fullName>
    </submittedName>
</protein>
<keyword evidence="3" id="KW-1185">Reference proteome</keyword>
<dbReference type="RefSeq" id="WP_058475063.1">
    <property type="nucleotide sequence ID" value="NZ_CAAAIL010000017.1"/>
</dbReference>
<dbReference type="Proteomes" id="UP000254230">
    <property type="component" value="Unassembled WGS sequence"/>
</dbReference>
<dbReference type="Proteomes" id="UP000054639">
    <property type="component" value="Unassembled WGS sequence"/>
</dbReference>
<organism evidence="2 4">
    <name type="scientific">Legionella quateirensis</name>
    <dbReference type="NCBI Taxonomy" id="45072"/>
    <lineage>
        <taxon>Bacteria</taxon>
        <taxon>Pseudomonadati</taxon>
        <taxon>Pseudomonadota</taxon>
        <taxon>Gammaproteobacteria</taxon>
        <taxon>Legionellales</taxon>
        <taxon>Legionellaceae</taxon>
        <taxon>Legionella</taxon>
    </lineage>
</organism>
<accession>A0A378P9T5</accession>
<dbReference type="EMBL" id="LNYR01000043">
    <property type="protein sequence ID" value="KTD44114.1"/>
    <property type="molecule type" value="Genomic_DNA"/>
</dbReference>
<name>A0A378P9T5_9GAMM</name>
<evidence type="ECO:0000313" key="1">
    <source>
        <dbReference type="EMBL" id="KTD44114.1"/>
    </source>
</evidence>
<dbReference type="OrthoDB" id="5644964at2"/>
<reference evidence="2 4" key="2">
    <citation type="submission" date="2018-06" db="EMBL/GenBank/DDBJ databases">
        <authorList>
            <consortium name="Pathogen Informatics"/>
            <person name="Doyle S."/>
        </authorList>
    </citation>
    <scope>NUCLEOTIDE SEQUENCE [LARGE SCALE GENOMIC DNA]</scope>
    <source>
        <strain evidence="2 4">NCTC12376</strain>
    </source>
</reference>
<dbReference type="STRING" id="45072.Lqua_2934"/>